<reference evidence="2 3" key="1">
    <citation type="submission" date="2024-02" db="EMBL/GenBank/DDBJ databases">
        <authorList>
            <consortium name="ELIXIR-Norway"/>
            <consortium name="Elixir Norway"/>
        </authorList>
    </citation>
    <scope>NUCLEOTIDE SEQUENCE [LARGE SCALE GENOMIC DNA]</scope>
</reference>
<organism evidence="2 3">
    <name type="scientific">Sphagnum troendelagicum</name>
    <dbReference type="NCBI Taxonomy" id="128251"/>
    <lineage>
        <taxon>Eukaryota</taxon>
        <taxon>Viridiplantae</taxon>
        <taxon>Streptophyta</taxon>
        <taxon>Embryophyta</taxon>
        <taxon>Bryophyta</taxon>
        <taxon>Sphagnophytina</taxon>
        <taxon>Sphagnopsida</taxon>
        <taxon>Sphagnales</taxon>
        <taxon>Sphagnaceae</taxon>
        <taxon>Sphagnum</taxon>
    </lineage>
</organism>
<dbReference type="EMBL" id="OZ019893">
    <property type="protein sequence ID" value="CAK9189899.1"/>
    <property type="molecule type" value="Genomic_DNA"/>
</dbReference>
<feature type="compositionally biased region" description="Basic and acidic residues" evidence="1">
    <location>
        <begin position="268"/>
        <end position="293"/>
    </location>
</feature>
<protein>
    <submittedName>
        <fullName evidence="2">Uncharacterized protein</fullName>
    </submittedName>
</protein>
<dbReference type="PANTHER" id="PTHR35476">
    <property type="entry name" value="MUCIN-LIKE PROTEIN"/>
    <property type="match status" value="1"/>
</dbReference>
<proteinExistence type="predicted"/>
<dbReference type="Proteomes" id="UP001497512">
    <property type="component" value="Chromosome 1"/>
</dbReference>
<evidence type="ECO:0000256" key="1">
    <source>
        <dbReference type="SAM" id="MobiDB-lite"/>
    </source>
</evidence>
<dbReference type="InterPro" id="IPR052851">
    <property type="entry name" value="GCD1_mitochondrial"/>
</dbReference>
<evidence type="ECO:0000313" key="2">
    <source>
        <dbReference type="EMBL" id="CAK9189899.1"/>
    </source>
</evidence>
<keyword evidence="3" id="KW-1185">Reference proteome</keyword>
<dbReference type="Pfam" id="PF12298">
    <property type="entry name" value="Bot1p"/>
    <property type="match status" value="1"/>
</dbReference>
<feature type="region of interest" description="Disordered" evidence="1">
    <location>
        <begin position="257"/>
        <end position="301"/>
    </location>
</feature>
<gene>
    <name evidence="2" type="ORF">CSSPTR1EN2_LOCUS511</name>
</gene>
<feature type="region of interest" description="Disordered" evidence="1">
    <location>
        <begin position="46"/>
        <end position="68"/>
    </location>
</feature>
<name>A0ABP0T8M6_9BRYO</name>
<evidence type="ECO:0000313" key="3">
    <source>
        <dbReference type="Proteomes" id="UP001497512"/>
    </source>
</evidence>
<accession>A0ABP0T8M6</accession>
<dbReference type="PANTHER" id="PTHR35476:SF3">
    <property type="entry name" value="SMALL RIBOSOMAL SUBUNIT PROTEIN MS75"/>
    <property type="match status" value="1"/>
</dbReference>
<sequence length="301" mass="34674">MLLRHARRWSLSSSQDSSLPSSLLRFFQGNYSGVSRMISSTVVSSFAQPDGGEGKVDPEEDSDGRPKKGKHVFISDAEIARPPFIYNFSGVDPDHKAARLSDAVKEKIWRAYRDNPETVTVDRLAKEYRIRKQRVQAIVWLKDIEKEEEAQAGSPLDDEIEQGFERLHGTYEAADNERHVKIRRTGPMLKKSPEEEEESSSYWDEISAKEDSMLLDEFERRMSFNKKQIAGMFQTEVRSRRRPPGGWTYVIEELGEEGKRGKRGGRRFVSEPDGTHRGLNDIEKEFLKRESGRPRRRLTPK</sequence>